<name>A0A8T2DAD3_9BRAS</name>
<protein>
    <submittedName>
        <fullName evidence="1">Uncharacterized protein</fullName>
    </submittedName>
</protein>
<dbReference type="EMBL" id="JAEFBK010000005">
    <property type="protein sequence ID" value="KAG7607412.1"/>
    <property type="molecule type" value="Genomic_DNA"/>
</dbReference>
<keyword evidence="2" id="KW-1185">Reference proteome</keyword>
<gene>
    <name evidence="1" type="ORF">ISN45_At05g061930</name>
</gene>
<evidence type="ECO:0000313" key="1">
    <source>
        <dbReference type="EMBL" id="KAG7607412.1"/>
    </source>
</evidence>
<accession>A0A8T2DAD3</accession>
<proteinExistence type="predicted"/>
<evidence type="ECO:0000313" key="2">
    <source>
        <dbReference type="Proteomes" id="UP000694240"/>
    </source>
</evidence>
<dbReference type="AlphaFoldDB" id="A0A8T2DAD3"/>
<organism evidence="1 2">
    <name type="scientific">Arabidopsis thaliana x Arabidopsis arenosa</name>
    <dbReference type="NCBI Taxonomy" id="1240361"/>
    <lineage>
        <taxon>Eukaryota</taxon>
        <taxon>Viridiplantae</taxon>
        <taxon>Streptophyta</taxon>
        <taxon>Embryophyta</taxon>
        <taxon>Tracheophyta</taxon>
        <taxon>Spermatophyta</taxon>
        <taxon>Magnoliopsida</taxon>
        <taxon>eudicotyledons</taxon>
        <taxon>Gunneridae</taxon>
        <taxon>Pentapetalae</taxon>
        <taxon>rosids</taxon>
        <taxon>malvids</taxon>
        <taxon>Brassicales</taxon>
        <taxon>Brassicaceae</taxon>
        <taxon>Camelineae</taxon>
        <taxon>Arabidopsis</taxon>
    </lineage>
</organism>
<dbReference type="Proteomes" id="UP000694240">
    <property type="component" value="Chromosome 5"/>
</dbReference>
<sequence length="68" mass="7716">MKSVRLTSPTELGIGEFGGYFDLDFGAQFRERKRLHLEESKLVKGFSSPTIQETSFSLLITFLTEITN</sequence>
<comment type="caution">
    <text evidence="1">The sequence shown here is derived from an EMBL/GenBank/DDBJ whole genome shotgun (WGS) entry which is preliminary data.</text>
</comment>
<reference evidence="1 2" key="1">
    <citation type="submission" date="2020-12" db="EMBL/GenBank/DDBJ databases">
        <title>Concerted genomic and epigenomic changes stabilize Arabidopsis allopolyploids.</title>
        <authorList>
            <person name="Chen Z."/>
        </authorList>
    </citation>
    <scope>NUCLEOTIDE SEQUENCE [LARGE SCALE GENOMIC DNA]</scope>
    <source>
        <strain evidence="1">Allo738</strain>
        <tissue evidence="1">Leaf</tissue>
    </source>
</reference>